<organism evidence="7 8">
    <name type="scientific">Chitinophaga skermanii</name>
    <dbReference type="NCBI Taxonomy" id="331697"/>
    <lineage>
        <taxon>Bacteria</taxon>
        <taxon>Pseudomonadati</taxon>
        <taxon>Bacteroidota</taxon>
        <taxon>Chitinophagia</taxon>
        <taxon>Chitinophagales</taxon>
        <taxon>Chitinophagaceae</taxon>
        <taxon>Chitinophaga</taxon>
    </lineage>
</organism>
<dbReference type="InterPro" id="IPR037066">
    <property type="entry name" value="Plug_dom_sf"/>
</dbReference>
<dbReference type="Gene3D" id="2.60.40.1120">
    <property type="entry name" value="Carboxypeptidase-like, regulatory domain"/>
    <property type="match status" value="1"/>
</dbReference>
<accession>A0A327R5K2</accession>
<proteinExistence type="predicted"/>
<sequence length="795" mass="90521">MPRISMIACLAFLLPCNIFAQVTLQGKVADERTKSEVGYVTISLLKKEDSSLVKGQVSDSAGAFSLTNVAPGRYYVLATVLGYERKYTEFHILSSAQSNLGTIFLVPNTQQLGTVSVSGSRPTQSLQADKLTISVANNALYNTSMNAFDVLTKIPGITRGTDGALQISGRNTPTIFIDGKPLVLTPGEIEQYLSGLPPNSIQSIEVIAQPSARYDGEYKGIIDIKLKRDATLGLQGTANIYLQQNAASFAEGYTSLTYKTPKFVYTGRIGYTLGTTLYRYNAYQQLANTNWMSTTNNVSYHNNNLNFLVGTEYTINKNHQVEFSWRRNNTDRETGARSMLSTTNAAKTTLLDVSHSFNLALPQNTNNTFNLNYTGHIGQTNIQFLGNRMQATSKQTEDFQHYNDFTKALLTQWKTKLQNDISITSAQVDVNRPLFQGTLRFGGRYAANITKNDLRYDTLNVEKNFVVDSGRTNRFNYNEYVHAGYVSYERKLGKLQYSVGLRVENTQSAANAITTKNITERNFTRLLPSISLSYQLQAQQQVSFSYAARMTRPVFAQLNPFRFYNSPLNFFVGNPYLQPSTTHTINLSYAVKSWFVSMNIGKEFDVMGRYPLYDTVTNELQYLGKNFPYTEFITIETSVPLRVTKWWRMQHNLQLNYKKEKFPYLDQVYAIPNYDFRLNGTQVFTLPKSFTFELRYLYQSPYGNSLYRMQQYSSIDVAVSKSFLDNKLMVKLNYYDIFDNYQVTLTFREQQIINNRLTHYNANRRAGISIVYNFGKSTLKAKQRVRTEEENRIGF</sequence>
<evidence type="ECO:0000256" key="1">
    <source>
        <dbReference type="ARBA" id="ARBA00004442"/>
    </source>
</evidence>
<dbReference type="Pfam" id="PF07715">
    <property type="entry name" value="Plug"/>
    <property type="match status" value="1"/>
</dbReference>
<feature type="signal peptide" evidence="4">
    <location>
        <begin position="1"/>
        <end position="20"/>
    </location>
</feature>
<dbReference type="OrthoDB" id="905812at2"/>
<dbReference type="EMBL" id="QLLL01000001">
    <property type="protein sequence ID" value="RAJ10873.1"/>
    <property type="molecule type" value="Genomic_DNA"/>
</dbReference>
<dbReference type="InterPro" id="IPR013784">
    <property type="entry name" value="Carb-bd-like_fold"/>
</dbReference>
<dbReference type="PANTHER" id="PTHR40980:SF4">
    <property type="entry name" value="TONB-DEPENDENT RECEPTOR-LIKE BETA-BARREL DOMAIN-CONTAINING PROTEIN"/>
    <property type="match status" value="1"/>
</dbReference>
<comment type="subcellular location">
    <subcellularLocation>
        <location evidence="1">Cell outer membrane</location>
    </subcellularLocation>
</comment>
<feature type="chain" id="PRO_5016259650" evidence="4">
    <location>
        <begin position="21"/>
        <end position="795"/>
    </location>
</feature>
<feature type="domain" description="TonB-dependent receptor plug" evidence="5">
    <location>
        <begin position="145"/>
        <end position="215"/>
    </location>
</feature>
<dbReference type="SUPFAM" id="SSF56935">
    <property type="entry name" value="Porins"/>
    <property type="match status" value="1"/>
</dbReference>
<dbReference type="InterPro" id="IPR036942">
    <property type="entry name" value="Beta-barrel_TonB_sf"/>
</dbReference>
<dbReference type="Proteomes" id="UP000249547">
    <property type="component" value="Unassembled WGS sequence"/>
</dbReference>
<reference evidence="7 8" key="1">
    <citation type="submission" date="2018-06" db="EMBL/GenBank/DDBJ databases">
        <title>Genomic Encyclopedia of Archaeal and Bacterial Type Strains, Phase II (KMG-II): from individual species to whole genera.</title>
        <authorList>
            <person name="Goeker M."/>
        </authorList>
    </citation>
    <scope>NUCLEOTIDE SEQUENCE [LARGE SCALE GENOMIC DNA]</scope>
    <source>
        <strain evidence="7 8">DSM 23857</strain>
    </source>
</reference>
<name>A0A327R5K2_9BACT</name>
<dbReference type="GO" id="GO:0009279">
    <property type="term" value="C:cell outer membrane"/>
    <property type="evidence" value="ECO:0007669"/>
    <property type="project" value="UniProtKB-SubCell"/>
</dbReference>
<keyword evidence="8" id="KW-1185">Reference proteome</keyword>
<gene>
    <name evidence="7" type="ORF">LX64_00480</name>
</gene>
<evidence type="ECO:0000313" key="7">
    <source>
        <dbReference type="EMBL" id="RAJ10873.1"/>
    </source>
</evidence>
<dbReference type="RefSeq" id="WP_111595995.1">
    <property type="nucleotide sequence ID" value="NZ_QLLL01000001.1"/>
</dbReference>
<evidence type="ECO:0000259" key="6">
    <source>
        <dbReference type="Pfam" id="PF14905"/>
    </source>
</evidence>
<evidence type="ECO:0000256" key="4">
    <source>
        <dbReference type="SAM" id="SignalP"/>
    </source>
</evidence>
<dbReference type="Pfam" id="PF14905">
    <property type="entry name" value="OMP_b-brl_3"/>
    <property type="match status" value="1"/>
</dbReference>
<dbReference type="InterPro" id="IPR012910">
    <property type="entry name" value="Plug_dom"/>
</dbReference>
<dbReference type="Pfam" id="PF13715">
    <property type="entry name" value="CarbopepD_reg_2"/>
    <property type="match status" value="1"/>
</dbReference>
<evidence type="ECO:0000256" key="3">
    <source>
        <dbReference type="ARBA" id="ARBA00023237"/>
    </source>
</evidence>
<dbReference type="Gene3D" id="2.40.170.20">
    <property type="entry name" value="TonB-dependent receptor, beta-barrel domain"/>
    <property type="match status" value="1"/>
</dbReference>
<comment type="caution">
    <text evidence="7">The sequence shown here is derived from an EMBL/GenBank/DDBJ whole genome shotgun (WGS) entry which is preliminary data.</text>
</comment>
<feature type="domain" description="Outer membrane protein beta-barrel" evidence="6">
    <location>
        <begin position="390"/>
        <end position="772"/>
    </location>
</feature>
<keyword evidence="2" id="KW-0472">Membrane</keyword>
<dbReference type="AlphaFoldDB" id="A0A327R5K2"/>
<dbReference type="PANTHER" id="PTHR40980">
    <property type="entry name" value="PLUG DOMAIN-CONTAINING PROTEIN"/>
    <property type="match status" value="1"/>
</dbReference>
<evidence type="ECO:0000259" key="5">
    <source>
        <dbReference type="Pfam" id="PF07715"/>
    </source>
</evidence>
<keyword evidence="7" id="KW-0675">Receptor</keyword>
<dbReference type="InterPro" id="IPR041700">
    <property type="entry name" value="OMP_b-brl_3"/>
</dbReference>
<keyword evidence="3" id="KW-0998">Cell outer membrane</keyword>
<protein>
    <submittedName>
        <fullName evidence="7">TonB-dependent receptor-like protein</fullName>
    </submittedName>
</protein>
<evidence type="ECO:0000313" key="8">
    <source>
        <dbReference type="Proteomes" id="UP000249547"/>
    </source>
</evidence>
<keyword evidence="4" id="KW-0732">Signal</keyword>
<dbReference type="Gene3D" id="2.170.130.10">
    <property type="entry name" value="TonB-dependent receptor, plug domain"/>
    <property type="match status" value="1"/>
</dbReference>
<evidence type="ECO:0000256" key="2">
    <source>
        <dbReference type="ARBA" id="ARBA00023136"/>
    </source>
</evidence>
<dbReference type="GO" id="GO:0030246">
    <property type="term" value="F:carbohydrate binding"/>
    <property type="evidence" value="ECO:0007669"/>
    <property type="project" value="InterPro"/>
</dbReference>
<dbReference type="SUPFAM" id="SSF49452">
    <property type="entry name" value="Starch-binding domain-like"/>
    <property type="match status" value="1"/>
</dbReference>